<keyword evidence="3" id="KW-1185">Reference proteome</keyword>
<organism evidence="2 3">
    <name type="scientific">Actinomadura vinacea</name>
    <dbReference type="NCBI Taxonomy" id="115336"/>
    <lineage>
        <taxon>Bacteria</taxon>
        <taxon>Bacillati</taxon>
        <taxon>Actinomycetota</taxon>
        <taxon>Actinomycetes</taxon>
        <taxon>Streptosporangiales</taxon>
        <taxon>Thermomonosporaceae</taxon>
        <taxon>Actinomadura</taxon>
    </lineage>
</organism>
<evidence type="ECO:0000313" key="3">
    <source>
        <dbReference type="Proteomes" id="UP001501231"/>
    </source>
</evidence>
<feature type="region of interest" description="Disordered" evidence="1">
    <location>
        <begin position="1"/>
        <end position="29"/>
    </location>
</feature>
<accession>A0ABN3IHI3</accession>
<dbReference type="EMBL" id="BAAARW010000003">
    <property type="protein sequence ID" value="GAA2404500.1"/>
    <property type="molecule type" value="Genomic_DNA"/>
</dbReference>
<dbReference type="Proteomes" id="UP001501231">
    <property type="component" value="Unassembled WGS sequence"/>
</dbReference>
<comment type="caution">
    <text evidence="2">The sequence shown here is derived from an EMBL/GenBank/DDBJ whole genome shotgun (WGS) entry which is preliminary data.</text>
</comment>
<protein>
    <submittedName>
        <fullName evidence="2">Uncharacterized protein</fullName>
    </submittedName>
</protein>
<evidence type="ECO:0000256" key="1">
    <source>
        <dbReference type="SAM" id="MobiDB-lite"/>
    </source>
</evidence>
<gene>
    <name evidence="2" type="ORF">GCM10010191_10290</name>
</gene>
<sequence length="82" mass="8975">MLEISEPDHVVQARDEASDYGAGKGAESERGQRTLVHIDSLFCRGARARDTGTGLFVERSWLTTGVGRYRAEHRSPGKAIGM</sequence>
<feature type="compositionally biased region" description="Basic and acidic residues" evidence="1">
    <location>
        <begin position="1"/>
        <end position="17"/>
    </location>
</feature>
<reference evidence="2 3" key="1">
    <citation type="journal article" date="2019" name="Int. J. Syst. Evol. Microbiol.">
        <title>The Global Catalogue of Microorganisms (GCM) 10K type strain sequencing project: providing services to taxonomists for standard genome sequencing and annotation.</title>
        <authorList>
            <consortium name="The Broad Institute Genomics Platform"/>
            <consortium name="The Broad Institute Genome Sequencing Center for Infectious Disease"/>
            <person name="Wu L."/>
            <person name="Ma J."/>
        </authorList>
    </citation>
    <scope>NUCLEOTIDE SEQUENCE [LARGE SCALE GENOMIC DNA]</scope>
    <source>
        <strain evidence="2 3">JCM 3325</strain>
    </source>
</reference>
<evidence type="ECO:0000313" key="2">
    <source>
        <dbReference type="EMBL" id="GAA2404500.1"/>
    </source>
</evidence>
<name>A0ABN3IHI3_9ACTN</name>
<proteinExistence type="predicted"/>